<keyword evidence="7" id="KW-1185">Reference proteome</keyword>
<evidence type="ECO:0000256" key="1">
    <source>
        <dbReference type="ARBA" id="ARBA00022801"/>
    </source>
</evidence>
<dbReference type="Pfam" id="PF07176">
    <property type="entry name" value="DUF1400"/>
    <property type="match status" value="1"/>
</dbReference>
<name>A0ABR9V4A8_9CHRO</name>
<dbReference type="Pfam" id="PF07224">
    <property type="entry name" value="Chlorophyllase"/>
    <property type="match status" value="1"/>
</dbReference>
<dbReference type="Gene3D" id="3.40.50.1820">
    <property type="entry name" value="alpha/beta hydrolase"/>
    <property type="match status" value="1"/>
</dbReference>
<keyword evidence="3" id="KW-0443">Lipid metabolism</keyword>
<dbReference type="InterPro" id="IPR029058">
    <property type="entry name" value="AB_hydrolase_fold"/>
</dbReference>
<dbReference type="GO" id="GO:0016787">
    <property type="term" value="F:hydrolase activity"/>
    <property type="evidence" value="ECO:0007669"/>
    <property type="project" value="UniProtKB-KW"/>
</dbReference>
<dbReference type="EMBL" id="JADEWC010000007">
    <property type="protein sequence ID" value="MBE9221976.1"/>
    <property type="molecule type" value="Genomic_DNA"/>
</dbReference>
<sequence>MMIFATRRITALALSAIATLTTTGIAEMVSKQEAIARNISFIYNPLSLTLKVESLELFAETGEVNRNLQTYLNLAGVDEQQKQLFREALTTPVTVDPVLLSRSLNTEEAERLLSYFGSVINVKGGSNGKYLIRGALITSALQPEGLKLINILRNLAVDVEIDIQRILRYTQQVETVLEGSAIYEQEVIRQAEIQSRQSLGINYNNLPDIRKQGNTPFAQETITLEDESRNRSYYAEIYYPTQTVENTPVVVISHGLSSRPEDFQARAEHLASYGYFVIMPQHIGSDIQQTEDFIKGYTGELFVREEFIDRPLDITHTLDELELLNQTRWRGNLDLENVGIFGHSFGGYTALTVGGATLDWPRLRERCSLDVGNLNTALILQCRALQLPQEDYQFRDERIKAVFAMNPVNGGILGPKGLNNLDTPLFIAAGSYDPATPFVFELAQTHPLLDINNVYLQLQEGQAHVDFSQLDAGISDLLNTVTNLTLPSPVLLNEYTHSMMLAFFEVHIRDNDNYAPYLEAGYAQYLSQGQEFKTYLVDEESIPALREVYRRFVDNNFDIIFSND</sequence>
<keyword evidence="4" id="KW-0732">Signal</keyword>
<feature type="signal peptide" evidence="4">
    <location>
        <begin position="1"/>
        <end position="26"/>
    </location>
</feature>
<evidence type="ECO:0000313" key="6">
    <source>
        <dbReference type="EMBL" id="MBE9221976.1"/>
    </source>
</evidence>
<dbReference type="Proteomes" id="UP000654604">
    <property type="component" value="Unassembled WGS sequence"/>
</dbReference>
<gene>
    <name evidence="6" type="ORF">IQ215_04620</name>
</gene>
<evidence type="ECO:0000313" key="7">
    <source>
        <dbReference type="Proteomes" id="UP000654604"/>
    </source>
</evidence>
<feature type="domain" description="DUF1400" evidence="5">
    <location>
        <begin position="36"/>
        <end position="162"/>
    </location>
</feature>
<dbReference type="SUPFAM" id="SSF53474">
    <property type="entry name" value="alpha/beta-Hydrolases"/>
    <property type="match status" value="1"/>
</dbReference>
<proteinExistence type="predicted"/>
<evidence type="ECO:0000256" key="2">
    <source>
        <dbReference type="ARBA" id="ARBA00022963"/>
    </source>
</evidence>
<dbReference type="PANTHER" id="PTHR10272:SF13">
    <property type="entry name" value="POLY(ETHYLENE TEREPHTHALATE) HYDROLASE"/>
    <property type="match status" value="1"/>
</dbReference>
<reference evidence="6 7" key="1">
    <citation type="submission" date="2020-10" db="EMBL/GenBank/DDBJ databases">
        <authorList>
            <person name="Castelo-Branco R."/>
            <person name="Eusebio N."/>
            <person name="Adriana R."/>
            <person name="Vieira A."/>
            <person name="Brugerolle De Fraissinette N."/>
            <person name="Rezende De Castro R."/>
            <person name="Schneider M.P."/>
            <person name="Vasconcelos V."/>
            <person name="Leao P.N."/>
        </authorList>
    </citation>
    <scope>NUCLEOTIDE SEQUENCE [LARGE SCALE GENOMIC DNA]</scope>
    <source>
        <strain evidence="6 7">LEGE 03274</strain>
    </source>
</reference>
<feature type="chain" id="PRO_5045282888" evidence="4">
    <location>
        <begin position="27"/>
        <end position="564"/>
    </location>
</feature>
<evidence type="ECO:0000256" key="3">
    <source>
        <dbReference type="ARBA" id="ARBA00023098"/>
    </source>
</evidence>
<dbReference type="InterPro" id="IPR010802">
    <property type="entry name" value="DUF1400"/>
</dbReference>
<evidence type="ECO:0000259" key="5">
    <source>
        <dbReference type="Pfam" id="PF07176"/>
    </source>
</evidence>
<protein>
    <submittedName>
        <fullName evidence="6">Alpha/beta hydrolase</fullName>
    </submittedName>
</protein>
<evidence type="ECO:0000256" key="4">
    <source>
        <dbReference type="SAM" id="SignalP"/>
    </source>
</evidence>
<keyword evidence="1 6" id="KW-0378">Hydrolase</keyword>
<comment type="caution">
    <text evidence="6">The sequence shown here is derived from an EMBL/GenBank/DDBJ whole genome shotgun (WGS) entry which is preliminary data.</text>
</comment>
<organism evidence="6 7">
    <name type="scientific">Cyanobacterium stanieri LEGE 03274</name>
    <dbReference type="NCBI Taxonomy" id="1828756"/>
    <lineage>
        <taxon>Bacteria</taxon>
        <taxon>Bacillati</taxon>
        <taxon>Cyanobacteriota</taxon>
        <taxon>Cyanophyceae</taxon>
        <taxon>Oscillatoriophycideae</taxon>
        <taxon>Chroococcales</taxon>
        <taxon>Geminocystaceae</taxon>
        <taxon>Cyanobacterium</taxon>
    </lineage>
</organism>
<accession>A0ABR9V4A8</accession>
<keyword evidence="2" id="KW-0442">Lipid degradation</keyword>
<dbReference type="PANTHER" id="PTHR10272">
    <property type="entry name" value="PLATELET-ACTIVATING FACTOR ACETYLHYDROLASE"/>
    <property type="match status" value="1"/>
</dbReference>
<dbReference type="InterPro" id="IPR017395">
    <property type="entry name" value="Chlorophyllase-like"/>
</dbReference>